<dbReference type="InterPro" id="IPR027417">
    <property type="entry name" value="P-loop_NTPase"/>
</dbReference>
<dbReference type="OMA" id="HAYVITP"/>
<dbReference type="CDD" id="cd22967">
    <property type="entry name" value="DD_AK7"/>
    <property type="match status" value="1"/>
</dbReference>
<evidence type="ECO:0000256" key="4">
    <source>
        <dbReference type="SAM" id="MobiDB-lite"/>
    </source>
</evidence>
<keyword evidence="1" id="KW-0808">Transferase</keyword>
<dbReference type="SUPFAM" id="SSF52540">
    <property type="entry name" value="P-loop containing nucleoside triphosphate hydrolases"/>
    <property type="match status" value="1"/>
</dbReference>
<evidence type="ECO:0008006" key="8">
    <source>
        <dbReference type="Google" id="ProtNLM"/>
    </source>
</evidence>
<name>R7UQN9_CAPTE</name>
<dbReference type="PANTHER" id="PTHR23359">
    <property type="entry name" value="NUCLEOTIDE KINASE"/>
    <property type="match status" value="1"/>
</dbReference>
<dbReference type="AlphaFoldDB" id="R7UQN9"/>
<dbReference type="GO" id="GO:0019205">
    <property type="term" value="F:nucleobase-containing compound kinase activity"/>
    <property type="evidence" value="ECO:0007669"/>
    <property type="project" value="InterPro"/>
</dbReference>
<feature type="region of interest" description="Disordered" evidence="4">
    <location>
        <begin position="536"/>
        <end position="580"/>
    </location>
</feature>
<gene>
    <name evidence="5" type="ORF">CAPTEDRAFT_225393</name>
</gene>
<dbReference type="STRING" id="283909.R7UQN9"/>
<dbReference type="InterPro" id="IPR047499">
    <property type="entry name" value="DD_AK7"/>
</dbReference>
<keyword evidence="3" id="KW-0418">Kinase</keyword>
<dbReference type="Pfam" id="PF05186">
    <property type="entry name" value="Dpy-30"/>
    <property type="match status" value="1"/>
</dbReference>
<dbReference type="EMBL" id="AMQN01006576">
    <property type="status" value="NOT_ANNOTATED_CDS"/>
    <property type="molecule type" value="Genomic_DNA"/>
</dbReference>
<dbReference type="OrthoDB" id="10262413at2759"/>
<evidence type="ECO:0000313" key="7">
    <source>
        <dbReference type="Proteomes" id="UP000014760"/>
    </source>
</evidence>
<dbReference type="CDD" id="cd01428">
    <property type="entry name" value="ADK"/>
    <property type="match status" value="1"/>
</dbReference>
<evidence type="ECO:0000313" key="6">
    <source>
        <dbReference type="EnsemblMetazoa" id="CapteP225393"/>
    </source>
</evidence>
<reference evidence="6" key="3">
    <citation type="submission" date="2015-06" db="UniProtKB">
        <authorList>
            <consortium name="EnsemblMetazoa"/>
        </authorList>
    </citation>
    <scope>IDENTIFICATION</scope>
</reference>
<reference evidence="5 7" key="2">
    <citation type="journal article" date="2013" name="Nature">
        <title>Insights into bilaterian evolution from three spiralian genomes.</title>
        <authorList>
            <person name="Simakov O."/>
            <person name="Marletaz F."/>
            <person name="Cho S.J."/>
            <person name="Edsinger-Gonzales E."/>
            <person name="Havlak P."/>
            <person name="Hellsten U."/>
            <person name="Kuo D.H."/>
            <person name="Larsson T."/>
            <person name="Lv J."/>
            <person name="Arendt D."/>
            <person name="Savage R."/>
            <person name="Osoegawa K."/>
            <person name="de Jong P."/>
            <person name="Grimwood J."/>
            <person name="Chapman J.A."/>
            <person name="Shapiro H."/>
            <person name="Aerts A."/>
            <person name="Otillar R.P."/>
            <person name="Terry A.Y."/>
            <person name="Boore J.L."/>
            <person name="Grigoriev I.V."/>
            <person name="Lindberg D.R."/>
            <person name="Seaver E.C."/>
            <person name="Weisblat D.A."/>
            <person name="Putnam N.H."/>
            <person name="Rokhsar D.S."/>
        </authorList>
    </citation>
    <scope>NUCLEOTIDE SEQUENCE</scope>
    <source>
        <strain evidence="5 7">I ESC-2004</strain>
    </source>
</reference>
<evidence type="ECO:0000256" key="2">
    <source>
        <dbReference type="ARBA" id="ARBA00022741"/>
    </source>
</evidence>
<keyword evidence="7" id="KW-1185">Reference proteome</keyword>
<evidence type="ECO:0000313" key="5">
    <source>
        <dbReference type="EMBL" id="ELU08844.1"/>
    </source>
</evidence>
<evidence type="ECO:0000256" key="3">
    <source>
        <dbReference type="ARBA" id="ARBA00022777"/>
    </source>
</evidence>
<dbReference type="HOGENOM" id="CLU_015567_1_0_1"/>
<dbReference type="GO" id="GO:0005524">
    <property type="term" value="F:ATP binding"/>
    <property type="evidence" value="ECO:0007669"/>
    <property type="project" value="InterPro"/>
</dbReference>
<dbReference type="Pfam" id="PF00406">
    <property type="entry name" value="ADK"/>
    <property type="match status" value="1"/>
</dbReference>
<protein>
    <recommendedName>
        <fullName evidence="8">Adenylate kinase 7</fullName>
    </recommendedName>
</protein>
<dbReference type="EnsemblMetazoa" id="CapteT225393">
    <property type="protein sequence ID" value="CapteP225393"/>
    <property type="gene ID" value="CapteG225393"/>
</dbReference>
<reference evidence="7" key="1">
    <citation type="submission" date="2012-12" db="EMBL/GenBank/DDBJ databases">
        <authorList>
            <person name="Hellsten U."/>
            <person name="Grimwood J."/>
            <person name="Chapman J.A."/>
            <person name="Shapiro H."/>
            <person name="Aerts A."/>
            <person name="Otillar R.P."/>
            <person name="Terry A.Y."/>
            <person name="Boore J.L."/>
            <person name="Simakov O."/>
            <person name="Marletaz F."/>
            <person name="Cho S.-J."/>
            <person name="Edsinger-Gonzales E."/>
            <person name="Havlak P."/>
            <person name="Kuo D.-H."/>
            <person name="Larsson T."/>
            <person name="Lv J."/>
            <person name="Arendt D."/>
            <person name="Savage R."/>
            <person name="Osoegawa K."/>
            <person name="de Jong P."/>
            <person name="Lindberg D.R."/>
            <person name="Seaver E.C."/>
            <person name="Weisblat D.A."/>
            <person name="Putnam N.H."/>
            <person name="Grigoriev I.V."/>
            <person name="Rokhsar D.S."/>
        </authorList>
    </citation>
    <scope>NUCLEOTIDE SEQUENCE</scope>
    <source>
        <strain evidence="7">I ESC-2004</strain>
    </source>
</reference>
<dbReference type="InterPro" id="IPR007858">
    <property type="entry name" value="Dpy-30_motif"/>
</dbReference>
<dbReference type="GO" id="GO:0006139">
    <property type="term" value="P:nucleobase-containing compound metabolic process"/>
    <property type="evidence" value="ECO:0007669"/>
    <property type="project" value="InterPro"/>
</dbReference>
<dbReference type="EMBL" id="KB298689">
    <property type="protein sequence ID" value="ELU08844.1"/>
    <property type="molecule type" value="Genomic_DNA"/>
</dbReference>
<dbReference type="InterPro" id="IPR036291">
    <property type="entry name" value="NAD(P)-bd_dom_sf"/>
</dbReference>
<dbReference type="SUPFAM" id="SSF51735">
    <property type="entry name" value="NAD(P)-binding Rossmann-fold domains"/>
    <property type="match status" value="1"/>
</dbReference>
<dbReference type="Proteomes" id="UP000014760">
    <property type="component" value="Unassembled WGS sequence"/>
</dbReference>
<evidence type="ECO:0000256" key="1">
    <source>
        <dbReference type="ARBA" id="ARBA00022679"/>
    </source>
</evidence>
<dbReference type="Gene3D" id="3.40.50.300">
    <property type="entry name" value="P-loop containing nucleotide triphosphate hydrolases"/>
    <property type="match status" value="1"/>
</dbReference>
<keyword evidence="2" id="KW-0547">Nucleotide-binding</keyword>
<feature type="compositionally biased region" description="Basic and acidic residues" evidence="4">
    <location>
        <begin position="546"/>
        <end position="580"/>
    </location>
</feature>
<feature type="region of interest" description="Disordered" evidence="4">
    <location>
        <begin position="347"/>
        <end position="378"/>
    </location>
</feature>
<dbReference type="Gene3D" id="3.40.50.720">
    <property type="entry name" value="NAD(P)-binding Rossmann-like Domain"/>
    <property type="match status" value="1"/>
</dbReference>
<dbReference type="InterPro" id="IPR000850">
    <property type="entry name" value="Adenylat/UMP-CMP_kin"/>
</dbReference>
<dbReference type="Gene3D" id="1.20.890.10">
    <property type="entry name" value="cAMP-dependent protein kinase regulatory subunit, dimerization-anchoring domain"/>
    <property type="match status" value="1"/>
</dbReference>
<proteinExistence type="predicted"/>
<accession>R7UQN9</accession>
<organism evidence="5">
    <name type="scientific">Capitella teleta</name>
    <name type="common">Polychaete worm</name>
    <dbReference type="NCBI Taxonomy" id="283909"/>
    <lineage>
        <taxon>Eukaryota</taxon>
        <taxon>Metazoa</taxon>
        <taxon>Spiralia</taxon>
        <taxon>Lophotrochozoa</taxon>
        <taxon>Annelida</taxon>
        <taxon>Polychaeta</taxon>
        <taxon>Sedentaria</taxon>
        <taxon>Scolecida</taxon>
        <taxon>Capitellidae</taxon>
        <taxon>Capitella</taxon>
    </lineage>
</organism>
<sequence length="649" mass="74526">MAMNLCETGCFEIIGTMKDRTQPKPDFVKEIINYETKNQLSEYLIECDIIIYDITEDPDQIDEAVWAVSSLHSELQRIEKQKMFILVSTVLSWARSKPLDQDDPEIPFTEEDYRRRKPHPNFKEHNSAEKTVMKLGKTNKGKMVTYVIASGLTYGGGENIFHYLFKAAWHNTPELQCFGNGQNVVPTIHIRDLGAVIQNIIDSRPRVRFLVAVDDSKNTLEEIVKCISGSLGTGKMRFISKEEALLSKDIEQADFDQLLVNLRMDAVTVKEAMRIRWASETGIVENINTVVNEYKEARQLMPLRAFIMGPPASGKSTVAKQLCENYKLHHIKIKDVIDNALEALQKSASRADGEDQEEDDGKAAEDSELLDTINENREENNGRIGDQYVIRFLREKLHSKPCQNQGFVLDGYPKTIEQAKELFAAEEDDEGEEGKGSYDTTIMPDTVVALNAPDEFLRHRVMNLPETVVAGTHNTEEGLARRLAEYKAYNTEDETVLNFFDEMEIHPEKLDITTDTSDNMSQIVEHVMKLMGEPRNYGPTADEMEEIQRQEEEKRVKREEEERAEKEQREAEEAAERKARQDEWTSRLEDVRREEYELLETQSIPLRNYLMKHVMPTLTQGLIDACKVRPDDPIDFLAEYLFQQNPQTE</sequence>